<evidence type="ECO:0000313" key="2">
    <source>
        <dbReference type="Proteomes" id="UP000653127"/>
    </source>
</evidence>
<dbReference type="EMBL" id="JACRST010000035">
    <property type="protein sequence ID" value="MBC8547742.1"/>
    <property type="molecule type" value="Genomic_DNA"/>
</dbReference>
<dbReference type="AlphaFoldDB" id="A0A926I164"/>
<sequence length="154" mass="17142">MSKLTWNPGTLLAPVPPRRLKGGVGVKRLVFLFLAVVCLFGLSGCSQGKTEPYIVNTFEKTPDELVEESVENSKVIVTTAYYEMSDGTWKTDSHTYQYKLEITGRLRNAAQDSTYVILSNTDDITFEQVWKASGLSSNMDDYFKAEDAVIVGRA</sequence>
<proteinExistence type="predicted"/>
<dbReference type="Proteomes" id="UP000653127">
    <property type="component" value="Unassembled WGS sequence"/>
</dbReference>
<reference evidence="1" key="1">
    <citation type="submission" date="2020-08" db="EMBL/GenBank/DDBJ databases">
        <title>Genome public.</title>
        <authorList>
            <person name="Liu C."/>
            <person name="Sun Q."/>
        </authorList>
    </citation>
    <scope>NUCLEOTIDE SEQUENCE</scope>
    <source>
        <strain evidence="1">NSJ-31</strain>
    </source>
</reference>
<keyword evidence="2" id="KW-1185">Reference proteome</keyword>
<gene>
    <name evidence="1" type="ORF">H8711_12540</name>
</gene>
<accession>A0A926I164</accession>
<comment type="caution">
    <text evidence="1">The sequence shown here is derived from an EMBL/GenBank/DDBJ whole genome shotgun (WGS) entry which is preliminary data.</text>
</comment>
<organism evidence="1 2">
    <name type="scientific">Ligaoa zhengdingensis</name>
    <dbReference type="NCBI Taxonomy" id="2763658"/>
    <lineage>
        <taxon>Bacteria</taxon>
        <taxon>Bacillati</taxon>
        <taxon>Bacillota</taxon>
        <taxon>Clostridia</taxon>
        <taxon>Eubacteriales</taxon>
        <taxon>Oscillospiraceae</taxon>
        <taxon>Ligaoa</taxon>
    </lineage>
</organism>
<name>A0A926I164_9FIRM</name>
<protein>
    <submittedName>
        <fullName evidence="1">Immunogenic protein</fullName>
    </submittedName>
</protein>
<dbReference type="RefSeq" id="WP_249283769.1">
    <property type="nucleotide sequence ID" value="NZ_JACRST010000035.1"/>
</dbReference>
<evidence type="ECO:0000313" key="1">
    <source>
        <dbReference type="EMBL" id="MBC8547742.1"/>
    </source>
</evidence>